<dbReference type="GO" id="GO:0015074">
    <property type="term" value="P:DNA integration"/>
    <property type="evidence" value="ECO:0007669"/>
    <property type="project" value="InterPro"/>
</dbReference>
<organism evidence="3 4">
    <name type="scientific">Paenibacillus albilobatus</name>
    <dbReference type="NCBI Taxonomy" id="2716884"/>
    <lineage>
        <taxon>Bacteria</taxon>
        <taxon>Bacillati</taxon>
        <taxon>Bacillota</taxon>
        <taxon>Bacilli</taxon>
        <taxon>Bacillales</taxon>
        <taxon>Paenibacillaceae</taxon>
        <taxon>Paenibacillus</taxon>
    </lineage>
</organism>
<evidence type="ECO:0000256" key="1">
    <source>
        <dbReference type="ARBA" id="ARBA00023172"/>
    </source>
</evidence>
<dbReference type="InterPro" id="IPR050090">
    <property type="entry name" value="Tyrosine_recombinase_XerCD"/>
</dbReference>
<dbReference type="Proteomes" id="UP000679779">
    <property type="component" value="Unassembled WGS sequence"/>
</dbReference>
<dbReference type="SUPFAM" id="SSF56349">
    <property type="entry name" value="DNA breaking-rejoining enzymes"/>
    <property type="match status" value="1"/>
</dbReference>
<comment type="caution">
    <text evidence="3">The sequence shown here is derived from an EMBL/GenBank/DDBJ whole genome shotgun (WGS) entry which is preliminary data.</text>
</comment>
<feature type="domain" description="Tyr recombinase" evidence="2">
    <location>
        <begin position="7"/>
        <end position="177"/>
    </location>
</feature>
<dbReference type="InterPro" id="IPR002104">
    <property type="entry name" value="Integrase_catalytic"/>
</dbReference>
<keyword evidence="1" id="KW-0233">DNA recombination</keyword>
<dbReference type="Gene3D" id="1.10.443.10">
    <property type="entry name" value="Intergrase catalytic core"/>
    <property type="match status" value="1"/>
</dbReference>
<dbReference type="RefSeq" id="WP_212958276.1">
    <property type="nucleotide sequence ID" value="NZ_BORQ01000005.1"/>
</dbReference>
<evidence type="ECO:0000313" key="4">
    <source>
        <dbReference type="Proteomes" id="UP000679779"/>
    </source>
</evidence>
<name>A0A919XKL4_9BACL</name>
<dbReference type="AlphaFoldDB" id="A0A919XKL4"/>
<dbReference type="PROSITE" id="PS51898">
    <property type="entry name" value="TYR_RECOMBINASE"/>
    <property type="match status" value="1"/>
</dbReference>
<sequence length="181" mass="21396">MKYVQPIRDKEIIADIKKRLLEEEDKRNYILFVIGINVGFRISDILPLRVGDLKKPLLYITEKKTRKQKAFEMNPTVRRELLSLVKDRPDDEYLIKSRQGVNKPLGRSMTYKIMRSITKDYKLEGIGNHTLRKTYGYHFYKETKDIATLQKIFNHATPEITLRYIGITQDSINMATKRFKL</sequence>
<dbReference type="InterPro" id="IPR011010">
    <property type="entry name" value="DNA_brk_join_enz"/>
</dbReference>
<dbReference type="InterPro" id="IPR013762">
    <property type="entry name" value="Integrase-like_cat_sf"/>
</dbReference>
<dbReference type="GO" id="GO:0003677">
    <property type="term" value="F:DNA binding"/>
    <property type="evidence" value="ECO:0007669"/>
    <property type="project" value="InterPro"/>
</dbReference>
<reference evidence="3" key="1">
    <citation type="submission" date="2021-03" db="EMBL/GenBank/DDBJ databases">
        <title>Antimicrobial resistance genes in bacteria isolated from Japanese honey, and their potential for conferring macrolide and lincosamide resistance in the American foulbrood pathogen Paenibacillus larvae.</title>
        <authorList>
            <person name="Okamoto M."/>
            <person name="Kumagai M."/>
            <person name="Kanamori H."/>
            <person name="Takamatsu D."/>
        </authorList>
    </citation>
    <scope>NUCLEOTIDE SEQUENCE</scope>
    <source>
        <strain evidence="3">J2TS6</strain>
    </source>
</reference>
<accession>A0A919XKL4</accession>
<dbReference type="Pfam" id="PF00589">
    <property type="entry name" value="Phage_integrase"/>
    <property type="match status" value="1"/>
</dbReference>
<gene>
    <name evidence="3" type="ORF">J2TS6_42540</name>
</gene>
<evidence type="ECO:0000259" key="2">
    <source>
        <dbReference type="PROSITE" id="PS51898"/>
    </source>
</evidence>
<dbReference type="GO" id="GO:0006310">
    <property type="term" value="P:DNA recombination"/>
    <property type="evidence" value="ECO:0007669"/>
    <property type="project" value="UniProtKB-KW"/>
</dbReference>
<dbReference type="PANTHER" id="PTHR30349:SF82">
    <property type="entry name" value="INTEGRASE_RECOMBINASE YOEC-RELATED"/>
    <property type="match status" value="1"/>
</dbReference>
<dbReference type="EMBL" id="BORQ01000005">
    <property type="protein sequence ID" value="GIO33113.1"/>
    <property type="molecule type" value="Genomic_DNA"/>
</dbReference>
<dbReference type="PANTHER" id="PTHR30349">
    <property type="entry name" value="PHAGE INTEGRASE-RELATED"/>
    <property type="match status" value="1"/>
</dbReference>
<keyword evidence="4" id="KW-1185">Reference proteome</keyword>
<proteinExistence type="predicted"/>
<protein>
    <submittedName>
        <fullName evidence="3">Site-specific integrase</fullName>
    </submittedName>
</protein>
<evidence type="ECO:0000313" key="3">
    <source>
        <dbReference type="EMBL" id="GIO33113.1"/>
    </source>
</evidence>